<sequence length="423" mass="43995">MFDVLPKALASVASFLFPVYASYKALNTADPAQLTPWLMYWVVLACVLLVESWTDWILVWVPFYHYFRLFFLLYLVLPQTQGARVLYQSHVHPWIVEHETQIDEFIGSAYARLRSAGMHYLKQAIAYLRTALGLPAAPEGPPSSSSPSSSPFSYAGAASAQSYTQSLLARFALPSARWPGGAMGAAAATAATSSGIPHPAAPGSGTDFYSMLATAVGALGTATGAAGAAGGVAAGAAATAFSRGLGLGGGQEHDHDHDHDARQTMAASGTLVPPHIQDADRASFLATQRDRLRTLLSALEREAAQLDEEDEVLSRTAPLSRPLSSASGLSKSRSEADFEKIDAESGTEEDKPVRQRRHGGATGATGASGSGAGGGGGASGDAHPSAGGRTTSGSWMPWGWRGGGSEDTTAPVGDTGKSSSVEQ</sequence>
<dbReference type="EMBL" id="AWTV01000005">
    <property type="protein sequence ID" value="KIH93575.1"/>
    <property type="molecule type" value="Genomic_DNA"/>
</dbReference>
<evidence type="ECO:0000313" key="4">
    <source>
        <dbReference type="Proteomes" id="UP000031575"/>
    </source>
</evidence>
<dbReference type="RefSeq" id="XP_040621585.1">
    <property type="nucleotide sequence ID" value="XM_040762545.1"/>
</dbReference>
<dbReference type="Proteomes" id="UP000031575">
    <property type="component" value="Unassembled WGS sequence"/>
</dbReference>
<comment type="caution">
    <text evidence="3">The sequence shown here is derived from an EMBL/GenBank/DDBJ whole genome shotgun (WGS) entry which is preliminary data.</text>
</comment>
<feature type="compositionally biased region" description="Gly residues" evidence="1">
    <location>
        <begin position="360"/>
        <end position="379"/>
    </location>
</feature>
<dbReference type="InterPro" id="IPR004345">
    <property type="entry name" value="TB2_DP1_HVA22"/>
</dbReference>
<feature type="compositionally biased region" description="Basic and acidic residues" evidence="1">
    <location>
        <begin position="332"/>
        <end position="353"/>
    </location>
</feature>
<evidence type="ECO:0000256" key="2">
    <source>
        <dbReference type="SAM" id="Phobius"/>
    </source>
</evidence>
<dbReference type="PANTHER" id="PTHR12300:SF177">
    <property type="entry name" value="PROTEIN YOP1"/>
    <property type="match status" value="1"/>
</dbReference>
<dbReference type="VEuPathDB" id="FungiDB:SPBR_04262"/>
<keyword evidence="2" id="KW-0472">Membrane</keyword>
<proteinExistence type="predicted"/>
<keyword evidence="2" id="KW-0812">Transmembrane</keyword>
<evidence type="ECO:0000313" key="3">
    <source>
        <dbReference type="EMBL" id="KIH93575.1"/>
    </source>
</evidence>
<dbReference type="GeneID" id="63677466"/>
<dbReference type="Pfam" id="PF03134">
    <property type="entry name" value="TB2_DP1_HVA22"/>
    <property type="match status" value="1"/>
</dbReference>
<feature type="region of interest" description="Disordered" evidence="1">
    <location>
        <begin position="305"/>
        <end position="423"/>
    </location>
</feature>
<keyword evidence="2" id="KW-1133">Transmembrane helix</keyword>
<evidence type="ECO:0008006" key="5">
    <source>
        <dbReference type="Google" id="ProtNLM"/>
    </source>
</evidence>
<name>A0A0C2J3H4_9PEZI</name>
<dbReference type="PANTHER" id="PTHR12300">
    <property type="entry name" value="HVA22-LIKE PROTEINS"/>
    <property type="match status" value="1"/>
</dbReference>
<protein>
    <recommendedName>
        <fullName evidence="5">Protein YOP1</fullName>
    </recommendedName>
</protein>
<gene>
    <name evidence="3" type="ORF">SPBR_04262</name>
</gene>
<dbReference type="AlphaFoldDB" id="A0A0C2J3H4"/>
<accession>A0A0C2J3H4</accession>
<organism evidence="3 4">
    <name type="scientific">Sporothrix brasiliensis 5110</name>
    <dbReference type="NCBI Taxonomy" id="1398154"/>
    <lineage>
        <taxon>Eukaryota</taxon>
        <taxon>Fungi</taxon>
        <taxon>Dikarya</taxon>
        <taxon>Ascomycota</taxon>
        <taxon>Pezizomycotina</taxon>
        <taxon>Sordariomycetes</taxon>
        <taxon>Sordariomycetidae</taxon>
        <taxon>Ophiostomatales</taxon>
        <taxon>Ophiostomataceae</taxon>
        <taxon>Sporothrix</taxon>
    </lineage>
</organism>
<reference evidence="3 4" key="1">
    <citation type="journal article" date="2014" name="BMC Genomics">
        <title>Comparative genomics of the major fungal agents of human and animal Sporotrichosis: Sporothrix schenckii and Sporothrix brasiliensis.</title>
        <authorList>
            <person name="Teixeira M.M."/>
            <person name="de Almeida L.G."/>
            <person name="Kubitschek-Barreira P."/>
            <person name="Alves F.L."/>
            <person name="Kioshima E.S."/>
            <person name="Abadio A.K."/>
            <person name="Fernandes L."/>
            <person name="Derengowski L.S."/>
            <person name="Ferreira K.S."/>
            <person name="Souza R.C."/>
            <person name="Ruiz J.C."/>
            <person name="de Andrade N.C."/>
            <person name="Paes H.C."/>
            <person name="Nicola A.M."/>
            <person name="Albuquerque P."/>
            <person name="Gerber A.L."/>
            <person name="Martins V.P."/>
            <person name="Peconick L.D."/>
            <person name="Neto A.V."/>
            <person name="Chaucanez C.B."/>
            <person name="Silva P.A."/>
            <person name="Cunha O.L."/>
            <person name="de Oliveira F.F."/>
            <person name="dos Santos T.C."/>
            <person name="Barros A.L."/>
            <person name="Soares M.A."/>
            <person name="de Oliveira L.M."/>
            <person name="Marini M.M."/>
            <person name="Villalobos-Duno H."/>
            <person name="Cunha M.M."/>
            <person name="de Hoog S."/>
            <person name="da Silveira J.F."/>
            <person name="Henrissat B."/>
            <person name="Nino-Vega G.A."/>
            <person name="Cisalpino P.S."/>
            <person name="Mora-Montes H.M."/>
            <person name="Almeida S.R."/>
            <person name="Stajich J.E."/>
            <person name="Lopes-Bezerra L.M."/>
            <person name="Vasconcelos A.T."/>
            <person name="Felipe M.S."/>
        </authorList>
    </citation>
    <scope>NUCLEOTIDE SEQUENCE [LARGE SCALE GENOMIC DNA]</scope>
    <source>
        <strain evidence="3 4">5110</strain>
    </source>
</reference>
<dbReference type="OrthoDB" id="434647at2759"/>
<evidence type="ECO:0000256" key="1">
    <source>
        <dbReference type="SAM" id="MobiDB-lite"/>
    </source>
</evidence>
<feature type="transmembrane region" description="Helical" evidence="2">
    <location>
        <begin position="31"/>
        <end position="50"/>
    </location>
</feature>
<feature type="compositionally biased region" description="Low complexity" evidence="1">
    <location>
        <begin position="317"/>
        <end position="331"/>
    </location>
</feature>
<dbReference type="HOGENOM" id="CLU_048918_1_0_1"/>
<feature type="transmembrane region" description="Helical" evidence="2">
    <location>
        <begin position="57"/>
        <end position="77"/>
    </location>
</feature>
<keyword evidence="4" id="KW-1185">Reference proteome</keyword>